<feature type="compositionally biased region" description="Polar residues" evidence="1">
    <location>
        <begin position="223"/>
        <end position="234"/>
    </location>
</feature>
<feature type="compositionally biased region" description="Basic residues" evidence="1">
    <location>
        <begin position="182"/>
        <end position="192"/>
    </location>
</feature>
<feature type="compositionally biased region" description="Polar residues" evidence="1">
    <location>
        <begin position="526"/>
        <end position="551"/>
    </location>
</feature>
<evidence type="ECO:0000256" key="1">
    <source>
        <dbReference type="SAM" id="MobiDB-lite"/>
    </source>
</evidence>
<feature type="compositionally biased region" description="Polar residues" evidence="1">
    <location>
        <begin position="746"/>
        <end position="758"/>
    </location>
</feature>
<feature type="compositionally biased region" description="Polar residues" evidence="1">
    <location>
        <begin position="368"/>
        <end position="394"/>
    </location>
</feature>
<proteinExistence type="predicted"/>
<evidence type="ECO:0000313" key="3">
    <source>
        <dbReference type="Proteomes" id="UP000799441"/>
    </source>
</evidence>
<dbReference type="AlphaFoldDB" id="A0A9P4Q5P6"/>
<comment type="caution">
    <text evidence="2">The sequence shown here is derived from an EMBL/GenBank/DDBJ whole genome shotgun (WGS) entry which is preliminary data.</text>
</comment>
<feature type="compositionally biased region" description="Polar residues" evidence="1">
    <location>
        <begin position="452"/>
        <end position="461"/>
    </location>
</feature>
<feature type="compositionally biased region" description="Polar residues" evidence="1">
    <location>
        <begin position="207"/>
        <end position="216"/>
    </location>
</feature>
<feature type="region of interest" description="Disordered" evidence="1">
    <location>
        <begin position="636"/>
        <end position="657"/>
    </location>
</feature>
<name>A0A9P4Q5P6_9PEZI</name>
<reference evidence="2" key="1">
    <citation type="journal article" date="2020" name="Stud. Mycol.">
        <title>101 Dothideomycetes genomes: a test case for predicting lifestyles and emergence of pathogens.</title>
        <authorList>
            <person name="Haridas S."/>
            <person name="Albert R."/>
            <person name="Binder M."/>
            <person name="Bloem J."/>
            <person name="Labutti K."/>
            <person name="Salamov A."/>
            <person name="Andreopoulos B."/>
            <person name="Baker S."/>
            <person name="Barry K."/>
            <person name="Bills G."/>
            <person name="Bluhm B."/>
            <person name="Cannon C."/>
            <person name="Castanera R."/>
            <person name="Culley D."/>
            <person name="Daum C."/>
            <person name="Ezra D."/>
            <person name="Gonzalez J."/>
            <person name="Henrissat B."/>
            <person name="Kuo A."/>
            <person name="Liang C."/>
            <person name="Lipzen A."/>
            <person name="Lutzoni F."/>
            <person name="Magnuson J."/>
            <person name="Mondo S."/>
            <person name="Nolan M."/>
            <person name="Ohm R."/>
            <person name="Pangilinan J."/>
            <person name="Park H.-J."/>
            <person name="Ramirez L."/>
            <person name="Alfaro M."/>
            <person name="Sun H."/>
            <person name="Tritt A."/>
            <person name="Yoshinaga Y."/>
            <person name="Zwiers L.-H."/>
            <person name="Turgeon B."/>
            <person name="Goodwin S."/>
            <person name="Spatafora J."/>
            <person name="Crous P."/>
            <person name="Grigoriev I."/>
        </authorList>
    </citation>
    <scope>NUCLEOTIDE SEQUENCE</scope>
    <source>
        <strain evidence="2">CBS 116435</strain>
    </source>
</reference>
<dbReference type="Proteomes" id="UP000799441">
    <property type="component" value="Unassembled WGS sequence"/>
</dbReference>
<protein>
    <submittedName>
        <fullName evidence="2">Uncharacterized protein</fullName>
    </submittedName>
</protein>
<accession>A0A9P4Q5P6</accession>
<feature type="compositionally biased region" description="Polar residues" evidence="1">
    <location>
        <begin position="420"/>
        <end position="435"/>
    </location>
</feature>
<feature type="region of interest" description="Disordered" evidence="1">
    <location>
        <begin position="1"/>
        <end position="288"/>
    </location>
</feature>
<dbReference type="EMBL" id="MU003801">
    <property type="protein sequence ID" value="KAF2720264.1"/>
    <property type="molecule type" value="Genomic_DNA"/>
</dbReference>
<feature type="compositionally biased region" description="Polar residues" evidence="1">
    <location>
        <begin position="14"/>
        <end position="24"/>
    </location>
</feature>
<feature type="compositionally biased region" description="Polar residues" evidence="1">
    <location>
        <begin position="247"/>
        <end position="256"/>
    </location>
</feature>
<feature type="compositionally biased region" description="Polar residues" evidence="1">
    <location>
        <begin position="51"/>
        <end position="63"/>
    </location>
</feature>
<feature type="compositionally biased region" description="Basic residues" evidence="1">
    <location>
        <begin position="235"/>
        <end position="246"/>
    </location>
</feature>
<feature type="compositionally biased region" description="Basic residues" evidence="1">
    <location>
        <begin position="67"/>
        <end position="77"/>
    </location>
</feature>
<feature type="compositionally biased region" description="Low complexity" evidence="1">
    <location>
        <begin position="400"/>
        <end position="411"/>
    </location>
</feature>
<sequence>MAKKRKSKELASPHVNQSASSNSPVVKRPKIDETLSQSRPQDQVIERRSQIKSPPSTNISTTDRTPHRNHNSGRRLPQHVELLQTPFSNTSQRHVPASGTTATQVENQIPTSGSLKVSTAEASTASQLSRRKRRKQQRDSRPFPSDTQTASEQAPTSYHKSDVNCVKKAADPGTSQPSALTKRQRRELRKLRSLSGASGSAIGTPGIESNTRSAPDQSHDTRLSVSAMQPSASSTRRRRRKERKSLHQSSLVNGETQPLLETPHQPDEFGASQLLDGSQSSRSPIAEVVRPSEDLRRLVSQTTLLRRPVKEWVAELEQDESHLPRVQSDNAKDEGDVQSSSSSAPSSDPGVRISKGPSPLPAPGDSLVIQTEAASPQEPPQSAQMIITQDSPESSEADGSRPSSPASSSSRGQGGKESSFDLQTKVPSQQPQQPIATGISAIKQRLMAARQHSATRTPLSTQRKDSAKANSIPSFQVAKDPEKAFKRFAAFTRGKGADNSGDESEDSESDSNSSSSEEVSDDDAPYSSTINAKQSVQDPSPRQTPDPTTDSIAERAENGLHPMIASETLSGHWGKESLDCADYKGVHTNNEPHYFVMLTTPGRAIQSPSDESTQAIPKVDIISKGEDTCLVVPPFLNQDNPKQHVQAPQNQSKYDEKGDLSLMSPRKLKPVMFASVRILPTSIAKADELKPSLNISNIAHIDDALSIQAIAINEVEAVRVSASGIEMYGECTTHWSGEAQLRDSQGRSTAHSSPLQSDSLHEDHITSRTESVVPGRSAWDVAKDVLPNAREVLQPIKPNGNTLHASSLLSDEDLHRSIRDISKAVFESTHPLPSSITEDF</sequence>
<keyword evidence="3" id="KW-1185">Reference proteome</keyword>
<feature type="region of interest" description="Disordered" evidence="1">
    <location>
        <begin position="318"/>
        <end position="552"/>
    </location>
</feature>
<feature type="region of interest" description="Disordered" evidence="1">
    <location>
        <begin position="742"/>
        <end position="771"/>
    </location>
</feature>
<feature type="compositionally biased region" description="Acidic residues" evidence="1">
    <location>
        <begin position="500"/>
        <end position="509"/>
    </location>
</feature>
<evidence type="ECO:0000313" key="2">
    <source>
        <dbReference type="EMBL" id="KAF2720264.1"/>
    </source>
</evidence>
<organism evidence="2 3">
    <name type="scientific">Polychaeton citri CBS 116435</name>
    <dbReference type="NCBI Taxonomy" id="1314669"/>
    <lineage>
        <taxon>Eukaryota</taxon>
        <taxon>Fungi</taxon>
        <taxon>Dikarya</taxon>
        <taxon>Ascomycota</taxon>
        <taxon>Pezizomycotina</taxon>
        <taxon>Dothideomycetes</taxon>
        <taxon>Dothideomycetidae</taxon>
        <taxon>Capnodiales</taxon>
        <taxon>Capnodiaceae</taxon>
        <taxon>Polychaeton</taxon>
    </lineage>
</organism>
<feature type="compositionally biased region" description="Polar residues" evidence="1">
    <location>
        <begin position="85"/>
        <end position="128"/>
    </location>
</feature>
<gene>
    <name evidence="2" type="ORF">K431DRAFT_94380</name>
</gene>
<feature type="compositionally biased region" description="Polar residues" evidence="1">
    <location>
        <begin position="145"/>
        <end position="158"/>
    </location>
</feature>